<name>A0A448X4N0_9PLAT</name>
<dbReference type="Proteomes" id="UP000784294">
    <property type="component" value="Unassembled WGS sequence"/>
</dbReference>
<keyword evidence="1" id="KW-0812">Transmembrane</keyword>
<evidence type="ECO:0000313" key="3">
    <source>
        <dbReference type="Proteomes" id="UP000784294"/>
    </source>
</evidence>
<keyword evidence="1" id="KW-1133">Transmembrane helix</keyword>
<dbReference type="EMBL" id="CAAALY010091170">
    <property type="protein sequence ID" value="VEL27944.1"/>
    <property type="molecule type" value="Genomic_DNA"/>
</dbReference>
<dbReference type="AlphaFoldDB" id="A0A448X4N0"/>
<keyword evidence="1" id="KW-0472">Membrane</keyword>
<gene>
    <name evidence="2" type="ORF">PXEA_LOCUS21384</name>
</gene>
<accession>A0A448X4N0</accession>
<keyword evidence="3" id="KW-1185">Reference proteome</keyword>
<comment type="caution">
    <text evidence="2">The sequence shown here is derived from an EMBL/GenBank/DDBJ whole genome shotgun (WGS) entry which is preliminary data.</text>
</comment>
<organism evidence="2 3">
    <name type="scientific">Protopolystoma xenopodis</name>
    <dbReference type="NCBI Taxonomy" id="117903"/>
    <lineage>
        <taxon>Eukaryota</taxon>
        <taxon>Metazoa</taxon>
        <taxon>Spiralia</taxon>
        <taxon>Lophotrochozoa</taxon>
        <taxon>Platyhelminthes</taxon>
        <taxon>Monogenea</taxon>
        <taxon>Polyopisthocotylea</taxon>
        <taxon>Polystomatidea</taxon>
        <taxon>Polystomatidae</taxon>
        <taxon>Protopolystoma</taxon>
    </lineage>
</organism>
<proteinExistence type="predicted"/>
<feature type="transmembrane region" description="Helical" evidence="1">
    <location>
        <begin position="103"/>
        <end position="123"/>
    </location>
</feature>
<evidence type="ECO:0000313" key="2">
    <source>
        <dbReference type="EMBL" id="VEL27944.1"/>
    </source>
</evidence>
<reference evidence="2" key="1">
    <citation type="submission" date="2018-11" db="EMBL/GenBank/DDBJ databases">
        <authorList>
            <consortium name="Pathogen Informatics"/>
        </authorList>
    </citation>
    <scope>NUCLEOTIDE SEQUENCE</scope>
</reference>
<evidence type="ECO:0000256" key="1">
    <source>
        <dbReference type="SAM" id="Phobius"/>
    </source>
</evidence>
<sequence length="126" mass="14710">MRSPLQNFLRLQKLIPLFPGILFFRLHLTDLRLLFLIQVVSGRLGSQKAQVKLGTFFPPNLTLRKILLGNQQRRSLWNTLLHGNLRRKGPQVTRLHVRKPQRLVILSILLTLTVHIVMKIVLIKFH</sequence>
<protein>
    <submittedName>
        <fullName evidence="2">Uncharacterized protein</fullName>
    </submittedName>
</protein>